<evidence type="ECO:0000313" key="8">
    <source>
        <dbReference type="EMBL" id="MCJ8208410.1"/>
    </source>
</evidence>
<comment type="similarity">
    <text evidence="1">Belongs to the glycosyl hydrolase 29 family.</text>
</comment>
<gene>
    <name evidence="8" type="ORF">MUY27_01730</name>
</gene>
<proteinExistence type="inferred from homology"/>
<accession>A0A9X2B870</accession>
<dbReference type="PANTHER" id="PTHR10030">
    <property type="entry name" value="ALPHA-L-FUCOSIDASE"/>
    <property type="match status" value="1"/>
</dbReference>
<dbReference type="Proteomes" id="UP001139450">
    <property type="component" value="Unassembled WGS sequence"/>
</dbReference>
<dbReference type="InterPro" id="IPR031919">
    <property type="entry name" value="Fucosidase_C"/>
</dbReference>
<feature type="domain" description="Alpha-L-fucosidase C-terminal" evidence="7">
    <location>
        <begin position="464"/>
        <end position="545"/>
    </location>
</feature>
<evidence type="ECO:0000256" key="2">
    <source>
        <dbReference type="ARBA" id="ARBA00012662"/>
    </source>
</evidence>
<keyword evidence="9" id="KW-1185">Reference proteome</keyword>
<feature type="domain" description="Glycoside hydrolase family 29 N-terminal" evidence="6">
    <location>
        <begin position="39"/>
        <end position="428"/>
    </location>
</feature>
<evidence type="ECO:0000256" key="4">
    <source>
        <dbReference type="ARBA" id="ARBA00022801"/>
    </source>
</evidence>
<evidence type="ECO:0000256" key="3">
    <source>
        <dbReference type="ARBA" id="ARBA00022729"/>
    </source>
</evidence>
<dbReference type="InterPro" id="IPR000933">
    <property type="entry name" value="Glyco_hydro_29"/>
</dbReference>
<evidence type="ECO:0000256" key="1">
    <source>
        <dbReference type="ARBA" id="ARBA00007951"/>
    </source>
</evidence>
<dbReference type="AlphaFoldDB" id="A0A9X2B870"/>
<dbReference type="Pfam" id="PF16757">
    <property type="entry name" value="Fucosidase_C"/>
    <property type="match status" value="1"/>
</dbReference>
<evidence type="ECO:0000259" key="7">
    <source>
        <dbReference type="Pfam" id="PF16757"/>
    </source>
</evidence>
<dbReference type="SMART" id="SM00812">
    <property type="entry name" value="Alpha_L_fucos"/>
    <property type="match status" value="1"/>
</dbReference>
<dbReference type="Gene3D" id="2.60.40.1180">
    <property type="entry name" value="Golgi alpha-mannosidase II"/>
    <property type="match status" value="1"/>
</dbReference>
<reference evidence="8" key="1">
    <citation type="submission" date="2022-04" db="EMBL/GenBank/DDBJ databases">
        <title>Mucilaginibacter sp. RS28 isolated from freshwater.</title>
        <authorList>
            <person name="Ko S.-R."/>
        </authorList>
    </citation>
    <scope>NUCLEOTIDE SEQUENCE</scope>
    <source>
        <strain evidence="8">RS28</strain>
    </source>
</reference>
<evidence type="ECO:0000313" key="9">
    <source>
        <dbReference type="Proteomes" id="UP001139450"/>
    </source>
</evidence>
<dbReference type="GO" id="GO:0005764">
    <property type="term" value="C:lysosome"/>
    <property type="evidence" value="ECO:0007669"/>
    <property type="project" value="TreeGrafter"/>
</dbReference>
<dbReference type="EMBL" id="JALJEJ010000001">
    <property type="protein sequence ID" value="MCJ8208410.1"/>
    <property type="molecule type" value="Genomic_DNA"/>
</dbReference>
<protein>
    <recommendedName>
        <fullName evidence="2">alpha-L-fucosidase</fullName>
        <ecNumber evidence="2">3.2.1.51</ecNumber>
    </recommendedName>
</protein>
<dbReference type="Pfam" id="PF01120">
    <property type="entry name" value="Alpha_L_fucos"/>
    <property type="match status" value="1"/>
</dbReference>
<dbReference type="GO" id="GO:0006004">
    <property type="term" value="P:fucose metabolic process"/>
    <property type="evidence" value="ECO:0007669"/>
    <property type="project" value="TreeGrafter"/>
</dbReference>
<dbReference type="InterPro" id="IPR057739">
    <property type="entry name" value="Glyco_hydro_29_N"/>
</dbReference>
<dbReference type="RefSeq" id="WP_245128240.1">
    <property type="nucleotide sequence ID" value="NZ_JALJEJ010000001.1"/>
</dbReference>
<name>A0A9X2B870_9SPHI</name>
<dbReference type="InterPro" id="IPR013780">
    <property type="entry name" value="Glyco_hydro_b"/>
</dbReference>
<keyword evidence="3" id="KW-0732">Signal</keyword>
<dbReference type="GO" id="GO:0004560">
    <property type="term" value="F:alpha-L-fucosidase activity"/>
    <property type="evidence" value="ECO:0007669"/>
    <property type="project" value="InterPro"/>
</dbReference>
<evidence type="ECO:0000256" key="5">
    <source>
        <dbReference type="ARBA" id="ARBA00023295"/>
    </source>
</evidence>
<dbReference type="InterPro" id="IPR017853">
    <property type="entry name" value="GH"/>
</dbReference>
<dbReference type="GO" id="GO:0016139">
    <property type="term" value="P:glycoside catabolic process"/>
    <property type="evidence" value="ECO:0007669"/>
    <property type="project" value="TreeGrafter"/>
</dbReference>
<keyword evidence="4" id="KW-0378">Hydrolase</keyword>
<dbReference type="PANTHER" id="PTHR10030:SF37">
    <property type="entry name" value="ALPHA-L-FUCOSIDASE-RELATED"/>
    <property type="match status" value="1"/>
</dbReference>
<dbReference type="SUPFAM" id="SSF51445">
    <property type="entry name" value="(Trans)glycosidases"/>
    <property type="match status" value="1"/>
</dbReference>
<comment type="caution">
    <text evidence="8">The sequence shown here is derived from an EMBL/GenBank/DDBJ whole genome shotgun (WGS) entry which is preliminary data.</text>
</comment>
<sequence>MQRRKVLKLITTGLSAVGVSRVRGANIIGNALLDAPVGPFKPTWTSLANYQVPEWFRNAKFGMWAHWGPQCQPEYGDWYARGMYQEGSDQYKYHCKKYGHPSKFGFKDVIHEWKAENWNPEELVSLYKNAGAKYFMALANHHDNFDLYNSKYQPWNSTKMGPKKDLIGGWAKAAKNNDLPFGVSVHAAHAWSWFETAQRSDKNGPLAGVPYDGKLTKAEGAGKWWNGYDPQDLYAQNHPLSENSLDNGMIHRQWAWGNGVTPPSKAYCEKFYNRTIELIDRYNPELIYFDDTVLPLWPVSDAGLRIASHLYNKSIKEHGHLRAVIYGKILDEQQRKCMVWDIERGQSNEIEPLPWQTDTCIGGWHYDRRIYDNNEYKSAKTVVHTLLDVVSKNGNLLLNIPVRGDGTIDEKERAVVEGITAWMKINSEAIYDTRPWQTFGEGPAIESAAPLSAQGFNEGKGKPFTSEDIRFTQKGKTLYAAMLGWPTNGMATIKKLAASASAGKIASVTLLGHHQQLTFQQGNEGLQITLPQEAPCQNAFVFKIQGAVKS</sequence>
<organism evidence="8 9">
    <name type="scientific">Mucilaginibacter straminoryzae</name>
    <dbReference type="NCBI Taxonomy" id="2932774"/>
    <lineage>
        <taxon>Bacteria</taxon>
        <taxon>Pseudomonadati</taxon>
        <taxon>Bacteroidota</taxon>
        <taxon>Sphingobacteriia</taxon>
        <taxon>Sphingobacteriales</taxon>
        <taxon>Sphingobacteriaceae</taxon>
        <taxon>Mucilaginibacter</taxon>
    </lineage>
</organism>
<dbReference type="EC" id="3.2.1.51" evidence="2"/>
<dbReference type="Gene3D" id="3.20.20.80">
    <property type="entry name" value="Glycosidases"/>
    <property type="match status" value="1"/>
</dbReference>
<keyword evidence="5" id="KW-0326">Glycosidase</keyword>
<evidence type="ECO:0000259" key="6">
    <source>
        <dbReference type="Pfam" id="PF01120"/>
    </source>
</evidence>